<dbReference type="AlphaFoldDB" id="A0A0F5IUA0"/>
<evidence type="ECO:0000259" key="2">
    <source>
        <dbReference type="SMART" id="SM00327"/>
    </source>
</evidence>
<dbReference type="Proteomes" id="UP000033047">
    <property type="component" value="Unassembled WGS sequence"/>
</dbReference>
<protein>
    <recommendedName>
        <fullName evidence="2">VWFA domain-containing protein</fullName>
    </recommendedName>
</protein>
<dbReference type="Gene3D" id="3.40.50.410">
    <property type="entry name" value="von Willebrand factor, type A domain"/>
    <property type="match status" value="1"/>
</dbReference>
<dbReference type="Pfam" id="PF00092">
    <property type="entry name" value="VWA"/>
    <property type="match status" value="1"/>
</dbReference>
<comment type="caution">
    <text evidence="3">The sequence shown here is derived from an EMBL/GenBank/DDBJ whole genome shotgun (WGS) entry which is preliminary data.</text>
</comment>
<sequence length="393" mass="43675">MKRIILLCVLFTALTTSIGCILEARNVTANAEPASTPVTNAVTAKKTKIQVAILLDTSGSMQGLIEQAKSRLWNIVNTLTTLKYKGETPEIEIALYEYGSYMLYKGDYIRQITPLTVDLDLISKELFALTTSGSEEYCGTVIQRAVKELEWGQNEADMKLVYIAGNEEFTQGSVSYKTAIADALKKNIFVNTIHCGDEEIGVRDYWKDAALRGNGKFFNINADATVRAIKTPFDPQIILCNNKLNDTYISYGSTGRERKMNQIAQDKNAGTISSANYAERAVSKSGSAYKNTSWDLVDKMKEDQNVLSSIKKDELPQELQNKSTEEIKSIITQKEKERTAIQKEIAELAIKRQAYIEEQLKKEGDDSGDDLGKAITSSILTFANLKGYTVEAE</sequence>
<dbReference type="EMBL" id="AQHV01000020">
    <property type="protein sequence ID" value="KKB49121.1"/>
    <property type="molecule type" value="Genomic_DNA"/>
</dbReference>
<feature type="domain" description="VWFA" evidence="2">
    <location>
        <begin position="48"/>
        <end position="230"/>
    </location>
</feature>
<name>A0A0F5IUA0_9BACT</name>
<evidence type="ECO:0000313" key="3">
    <source>
        <dbReference type="EMBL" id="KKB49121.1"/>
    </source>
</evidence>
<dbReference type="GeneID" id="69980279"/>
<dbReference type="RefSeq" id="WP_046147082.1">
    <property type="nucleotide sequence ID" value="NZ_KQ033913.1"/>
</dbReference>
<evidence type="ECO:0000313" key="4">
    <source>
        <dbReference type="Proteomes" id="UP000033047"/>
    </source>
</evidence>
<dbReference type="HOGENOM" id="CLU_040423_0_0_10"/>
<dbReference type="PATRIC" id="fig|927665.4.peg.3854"/>
<feature type="signal peptide" evidence="1">
    <location>
        <begin position="1"/>
        <end position="18"/>
    </location>
</feature>
<dbReference type="STRING" id="927665.HMPREF1535_03747"/>
<gene>
    <name evidence="3" type="ORF">HMPREF1535_03747</name>
</gene>
<dbReference type="PROSITE" id="PS51257">
    <property type="entry name" value="PROKAR_LIPOPROTEIN"/>
    <property type="match status" value="1"/>
</dbReference>
<dbReference type="InterPro" id="IPR002035">
    <property type="entry name" value="VWF_A"/>
</dbReference>
<evidence type="ECO:0000256" key="1">
    <source>
        <dbReference type="SAM" id="SignalP"/>
    </source>
</evidence>
<accession>A0A0F5IUA0</accession>
<keyword evidence="1" id="KW-0732">Signal</keyword>
<reference evidence="3 4" key="1">
    <citation type="submission" date="2013-04" db="EMBL/GenBank/DDBJ databases">
        <title>The Genome Sequence of Parabacteroides goldsteinii DSM 19448.</title>
        <authorList>
            <consortium name="The Broad Institute Genomics Platform"/>
            <person name="Earl A."/>
            <person name="Ward D."/>
            <person name="Feldgarden M."/>
            <person name="Gevers D."/>
            <person name="Martens E."/>
            <person name="Sakamoto M."/>
            <person name="Benno Y."/>
            <person name="Song Y."/>
            <person name="Liu C."/>
            <person name="Lee J."/>
            <person name="Bolanos M."/>
            <person name="Vaisanen M.L."/>
            <person name="Finegold S.M."/>
            <person name="Walker B."/>
            <person name="Young S."/>
            <person name="Zeng Q."/>
            <person name="Gargeya S."/>
            <person name="Fitzgerald M."/>
            <person name="Haas B."/>
            <person name="Abouelleil A."/>
            <person name="Allen A.W."/>
            <person name="Alvarado L."/>
            <person name="Arachchi H.M."/>
            <person name="Berlin A.M."/>
            <person name="Chapman S.B."/>
            <person name="Gainer-Dewar J."/>
            <person name="Goldberg J."/>
            <person name="Griggs A."/>
            <person name="Gujja S."/>
            <person name="Hansen M."/>
            <person name="Howarth C."/>
            <person name="Imamovic A."/>
            <person name="Ireland A."/>
            <person name="Larimer J."/>
            <person name="McCowan C."/>
            <person name="Murphy C."/>
            <person name="Pearson M."/>
            <person name="Poon T.W."/>
            <person name="Priest M."/>
            <person name="Roberts A."/>
            <person name="Saif S."/>
            <person name="Shea T."/>
            <person name="Sisk P."/>
            <person name="Sykes S."/>
            <person name="Wortman J."/>
            <person name="Nusbaum C."/>
            <person name="Birren B."/>
        </authorList>
    </citation>
    <scope>NUCLEOTIDE SEQUENCE [LARGE SCALE GENOMIC DNA]</scope>
    <source>
        <strain evidence="3 4">DSM 19448</strain>
    </source>
</reference>
<organism evidence="3 4">
    <name type="scientific">Parabacteroides goldsteinii DSM 19448 = WAL 12034</name>
    <dbReference type="NCBI Taxonomy" id="927665"/>
    <lineage>
        <taxon>Bacteria</taxon>
        <taxon>Pseudomonadati</taxon>
        <taxon>Bacteroidota</taxon>
        <taxon>Bacteroidia</taxon>
        <taxon>Bacteroidales</taxon>
        <taxon>Tannerellaceae</taxon>
        <taxon>Parabacteroides</taxon>
    </lineage>
</organism>
<feature type="chain" id="PRO_5002488478" description="VWFA domain-containing protein" evidence="1">
    <location>
        <begin position="19"/>
        <end position="393"/>
    </location>
</feature>
<dbReference type="SUPFAM" id="SSF53300">
    <property type="entry name" value="vWA-like"/>
    <property type="match status" value="1"/>
</dbReference>
<dbReference type="SMART" id="SM00327">
    <property type="entry name" value="VWA"/>
    <property type="match status" value="1"/>
</dbReference>
<proteinExistence type="predicted"/>
<dbReference type="InterPro" id="IPR036465">
    <property type="entry name" value="vWFA_dom_sf"/>
</dbReference>